<evidence type="ECO:0000256" key="2">
    <source>
        <dbReference type="ARBA" id="ARBA00005887"/>
    </source>
</evidence>
<dbReference type="InterPro" id="IPR029020">
    <property type="entry name" value="Ammonium/urea_transptr"/>
</dbReference>
<dbReference type="InterPro" id="IPR035919">
    <property type="entry name" value="EAL_sf"/>
</dbReference>
<evidence type="ECO:0000313" key="10">
    <source>
        <dbReference type="EMBL" id="MEL0658476.1"/>
    </source>
</evidence>
<reference evidence="10 11" key="1">
    <citation type="submission" date="2024-02" db="EMBL/GenBank/DDBJ databases">
        <title>Bacteria isolated from the canopy kelp, Nereocystis luetkeana.</title>
        <authorList>
            <person name="Pfister C.A."/>
            <person name="Younker I.T."/>
            <person name="Light S.H."/>
        </authorList>
    </citation>
    <scope>NUCLEOTIDE SEQUENCE [LARGE SCALE GENOMIC DNA]</scope>
    <source>
        <strain evidence="10 11">TI.2.07</strain>
    </source>
</reference>
<dbReference type="Gene3D" id="3.30.70.270">
    <property type="match status" value="1"/>
</dbReference>
<dbReference type="CDD" id="cd00130">
    <property type="entry name" value="PAS"/>
    <property type="match status" value="1"/>
</dbReference>
<dbReference type="RefSeq" id="WP_341627130.1">
    <property type="nucleotide sequence ID" value="NZ_JBAKBA010000008.1"/>
</dbReference>
<feature type="domain" description="EAL" evidence="8">
    <location>
        <begin position="760"/>
        <end position="1014"/>
    </location>
</feature>
<dbReference type="SMART" id="SM00267">
    <property type="entry name" value="GGDEF"/>
    <property type="match status" value="1"/>
</dbReference>
<dbReference type="InterPro" id="IPR052155">
    <property type="entry name" value="Biofilm_reg_signaling"/>
</dbReference>
<evidence type="ECO:0000313" key="11">
    <source>
        <dbReference type="Proteomes" id="UP001366060"/>
    </source>
</evidence>
<keyword evidence="3 6" id="KW-0812">Transmembrane</keyword>
<dbReference type="CDD" id="cd01949">
    <property type="entry name" value="GGDEF"/>
    <property type="match status" value="1"/>
</dbReference>
<evidence type="ECO:0000256" key="4">
    <source>
        <dbReference type="ARBA" id="ARBA00022989"/>
    </source>
</evidence>
<accession>A0ABU9HA32</accession>
<dbReference type="InterPro" id="IPR000014">
    <property type="entry name" value="PAS"/>
</dbReference>
<dbReference type="Proteomes" id="UP001366060">
    <property type="component" value="Unassembled WGS sequence"/>
</dbReference>
<dbReference type="PANTHER" id="PTHR44757">
    <property type="entry name" value="DIGUANYLATE CYCLASE DGCP"/>
    <property type="match status" value="1"/>
</dbReference>
<evidence type="ECO:0000256" key="3">
    <source>
        <dbReference type="ARBA" id="ARBA00022692"/>
    </source>
</evidence>
<dbReference type="PROSITE" id="PS50887">
    <property type="entry name" value="GGDEF"/>
    <property type="match status" value="1"/>
</dbReference>
<evidence type="ECO:0000259" key="7">
    <source>
        <dbReference type="PROSITE" id="PS50112"/>
    </source>
</evidence>
<dbReference type="InterPro" id="IPR035965">
    <property type="entry name" value="PAS-like_dom_sf"/>
</dbReference>
<organism evidence="10 11">
    <name type="scientific">Psychromonas arctica</name>
    <dbReference type="NCBI Taxonomy" id="168275"/>
    <lineage>
        <taxon>Bacteria</taxon>
        <taxon>Pseudomonadati</taxon>
        <taxon>Pseudomonadota</taxon>
        <taxon>Gammaproteobacteria</taxon>
        <taxon>Alteromonadales</taxon>
        <taxon>Psychromonadaceae</taxon>
        <taxon>Psychromonas</taxon>
    </lineage>
</organism>
<feature type="transmembrane region" description="Helical" evidence="6">
    <location>
        <begin position="280"/>
        <end position="298"/>
    </location>
</feature>
<feature type="transmembrane region" description="Helical" evidence="6">
    <location>
        <begin position="310"/>
        <end position="333"/>
    </location>
</feature>
<dbReference type="InterPro" id="IPR029787">
    <property type="entry name" value="Nucleotide_cyclase"/>
</dbReference>
<dbReference type="SUPFAM" id="SSF111352">
    <property type="entry name" value="Ammonium transporter"/>
    <property type="match status" value="1"/>
</dbReference>
<dbReference type="PROSITE" id="PS50883">
    <property type="entry name" value="EAL"/>
    <property type="match status" value="1"/>
</dbReference>
<dbReference type="Pfam" id="PF00563">
    <property type="entry name" value="EAL"/>
    <property type="match status" value="1"/>
</dbReference>
<evidence type="ECO:0000256" key="5">
    <source>
        <dbReference type="ARBA" id="ARBA00023136"/>
    </source>
</evidence>
<dbReference type="InterPro" id="IPR024041">
    <property type="entry name" value="NH4_transpt_AmtB-like_dom"/>
</dbReference>
<feature type="transmembrane region" description="Helical" evidence="6">
    <location>
        <begin position="345"/>
        <end position="365"/>
    </location>
</feature>
<dbReference type="NCBIfam" id="TIGR00229">
    <property type="entry name" value="sensory_box"/>
    <property type="match status" value="1"/>
</dbReference>
<dbReference type="PROSITE" id="PS50112">
    <property type="entry name" value="PAS"/>
    <property type="match status" value="1"/>
</dbReference>
<gene>
    <name evidence="10" type="primary">amt</name>
    <name evidence="10" type="ORF">V6255_04905</name>
</gene>
<comment type="caution">
    <text evidence="10">The sequence shown here is derived from an EMBL/GenBank/DDBJ whole genome shotgun (WGS) entry which is preliminary data.</text>
</comment>
<keyword evidence="5 6" id="KW-0472">Membrane</keyword>
<dbReference type="Gene3D" id="3.20.20.450">
    <property type="entry name" value="EAL domain"/>
    <property type="match status" value="1"/>
</dbReference>
<feature type="transmembrane region" description="Helical" evidence="6">
    <location>
        <begin position="223"/>
        <end position="244"/>
    </location>
</feature>
<dbReference type="SUPFAM" id="SSF55073">
    <property type="entry name" value="Nucleotide cyclase"/>
    <property type="match status" value="1"/>
</dbReference>
<feature type="domain" description="PAS" evidence="7">
    <location>
        <begin position="455"/>
        <end position="526"/>
    </location>
</feature>
<dbReference type="InterPro" id="IPR013767">
    <property type="entry name" value="PAS_fold"/>
</dbReference>
<dbReference type="Gene3D" id="3.30.450.20">
    <property type="entry name" value="PAS domain"/>
    <property type="match status" value="1"/>
</dbReference>
<feature type="transmembrane region" description="Helical" evidence="6">
    <location>
        <begin position="5"/>
        <end position="23"/>
    </location>
</feature>
<dbReference type="SMART" id="SM00052">
    <property type="entry name" value="EAL"/>
    <property type="match status" value="1"/>
</dbReference>
<feature type="transmembrane region" description="Helical" evidence="6">
    <location>
        <begin position="81"/>
        <end position="105"/>
    </location>
</feature>
<keyword evidence="4 6" id="KW-1133">Transmembrane helix</keyword>
<dbReference type="EMBL" id="JBAKBA010000008">
    <property type="protein sequence ID" value="MEL0658476.1"/>
    <property type="molecule type" value="Genomic_DNA"/>
</dbReference>
<feature type="transmembrane region" description="Helical" evidence="6">
    <location>
        <begin position="154"/>
        <end position="174"/>
    </location>
</feature>
<dbReference type="SMART" id="SM00091">
    <property type="entry name" value="PAS"/>
    <property type="match status" value="1"/>
</dbReference>
<dbReference type="SUPFAM" id="SSF55785">
    <property type="entry name" value="PYP-like sensor domain (PAS domain)"/>
    <property type="match status" value="1"/>
</dbReference>
<protein>
    <submittedName>
        <fullName evidence="10">Ammonium transporter</fullName>
    </submittedName>
</protein>
<evidence type="ECO:0000256" key="1">
    <source>
        <dbReference type="ARBA" id="ARBA00004141"/>
    </source>
</evidence>
<keyword evidence="11" id="KW-1185">Reference proteome</keyword>
<dbReference type="Pfam" id="PF00909">
    <property type="entry name" value="Ammonium_transp"/>
    <property type="match status" value="1"/>
</dbReference>
<dbReference type="Pfam" id="PF00989">
    <property type="entry name" value="PAS"/>
    <property type="match status" value="1"/>
</dbReference>
<feature type="transmembrane region" description="Helical" evidence="6">
    <location>
        <begin position="194"/>
        <end position="211"/>
    </location>
</feature>
<evidence type="ECO:0000256" key="6">
    <source>
        <dbReference type="SAM" id="Phobius"/>
    </source>
</evidence>
<comment type="subcellular location">
    <subcellularLocation>
        <location evidence="1">Membrane</location>
        <topology evidence="1">Multi-pass membrane protein</topology>
    </subcellularLocation>
</comment>
<dbReference type="Pfam" id="PF00990">
    <property type="entry name" value="GGDEF"/>
    <property type="match status" value="1"/>
</dbReference>
<dbReference type="InterPro" id="IPR000160">
    <property type="entry name" value="GGDEF_dom"/>
</dbReference>
<dbReference type="InterPro" id="IPR001905">
    <property type="entry name" value="Ammonium_transpt"/>
</dbReference>
<name>A0ABU9HA32_9GAMM</name>
<dbReference type="InterPro" id="IPR043128">
    <property type="entry name" value="Rev_trsase/Diguanyl_cyclase"/>
</dbReference>
<dbReference type="PANTHER" id="PTHR44757:SF2">
    <property type="entry name" value="BIOFILM ARCHITECTURE MAINTENANCE PROTEIN MBAA"/>
    <property type="match status" value="1"/>
</dbReference>
<feature type="transmembrane region" description="Helical" evidence="6">
    <location>
        <begin position="112"/>
        <end position="134"/>
    </location>
</feature>
<dbReference type="CDD" id="cd01948">
    <property type="entry name" value="EAL"/>
    <property type="match status" value="1"/>
</dbReference>
<sequence>MDFSWLLVCALLVFCMQAGFLCLESGKIRSKNSINVAAKNLSDFVLAAVIFWMFGFSFMFGDSLDGFIGSSLFFFGETQSAYQISFFLFQMMFCGTAATLVSGAVAERMTFIGYLCIACILSAVIYPVVGHWVWASSYQAGNSGWLESLGFVDFAGASVVHSVGGYVALAAIIIIGPRIGRFDVNSRLPTGNNVPMSVLGVLLIWFGWFGFNGGSTLQLTEQVPLIILNTCLAASWGGIIASLLHYYYKRFFDVGFLLNGVIAGLVSITANAHVVSPAEAMIIGIVGGVLLYFSTFWIEKLKIDDALGVVPSHLVTGIWGTLAVALFADLSLLDTGLTRLQQFEAQLIGVVSIGCYSFILSYLLLSILNRFVPLRVSAEDELKGTNVSEHHASTELIDLLSVMHKQQEAGAFNNPVPVEPFTEVGQIASQYNEVLARVKHEMTKRDDAINDFRASEKRKSAILQSSMDSILIINLEGIIIEFNPSAERNFGCTKQQVIGKSFIDLFIQTSDQDIIRNSLACKFSGSEGILRNIRNSITLIRHGNASFSAEITVTSANFGLSNNNEFTLHIRDVTRQLKLQSNLRQLAYSDPLTGLYNRTYLMDSLTKAIDPNHYRNGNVLLFFMDLDKFKKINDTLGHQAGDDLLCEVAKRLIEVTGPNDTIARWGGDEFVVLFTGNFSIEIAHSKANEVLALMRSPLLLAGRKITIPTSLGVVITEKGKEYKAEQLIQHADIAMYHAKQRGRDNYQLFEIDMADKVQRDFNYEQEMLLGINSEHQFSLVYQPKVTHQGDLLGFEALMRWHHPKEGLISPIEFIPIAEESDLIINIGEYALTQAAKQLVLWQGIGYKNVPISINISGRHLVSERLIPYIQRLLIDHPIDANLLEIEITEGVLLTDIDRCIDVLSQLKGLNIKISIDDFGTGYSSLNYLKRLPIDVLKIDKSFIDDCATVVEDGEICGTIINLANNLRIITVAEGVENKEQLDFLTEHGCHVFQGYFFSKPLYPSDIESQYFKKCS</sequence>
<comment type="similarity">
    <text evidence="2">Belongs to the ammonia transporter channel (TC 1.A.11.2) family.</text>
</comment>
<proteinExistence type="inferred from homology"/>
<evidence type="ECO:0000259" key="9">
    <source>
        <dbReference type="PROSITE" id="PS50887"/>
    </source>
</evidence>
<feature type="transmembrane region" description="Helical" evidence="6">
    <location>
        <begin position="256"/>
        <end position="274"/>
    </location>
</feature>
<dbReference type="InterPro" id="IPR001633">
    <property type="entry name" value="EAL_dom"/>
</dbReference>
<evidence type="ECO:0000259" key="8">
    <source>
        <dbReference type="PROSITE" id="PS50883"/>
    </source>
</evidence>
<feature type="transmembrane region" description="Helical" evidence="6">
    <location>
        <begin position="44"/>
        <end position="61"/>
    </location>
</feature>
<dbReference type="NCBIfam" id="TIGR00836">
    <property type="entry name" value="amt"/>
    <property type="match status" value="1"/>
</dbReference>
<dbReference type="NCBIfam" id="TIGR00254">
    <property type="entry name" value="GGDEF"/>
    <property type="match status" value="1"/>
</dbReference>
<feature type="domain" description="GGDEF" evidence="9">
    <location>
        <begin position="617"/>
        <end position="751"/>
    </location>
</feature>
<dbReference type="SUPFAM" id="SSF141868">
    <property type="entry name" value="EAL domain-like"/>
    <property type="match status" value="1"/>
</dbReference>
<dbReference type="Gene3D" id="1.10.3430.10">
    <property type="entry name" value="Ammonium transporter AmtB like domains"/>
    <property type="match status" value="1"/>
</dbReference>